<dbReference type="Proteomes" id="UP000292082">
    <property type="component" value="Unassembled WGS sequence"/>
</dbReference>
<evidence type="ECO:0000259" key="6">
    <source>
        <dbReference type="Pfam" id="PF09302"/>
    </source>
</evidence>
<evidence type="ECO:0000313" key="8">
    <source>
        <dbReference type="Proteomes" id="UP000292082"/>
    </source>
</evidence>
<keyword evidence="4" id="KW-0539">Nucleus</keyword>
<feature type="domain" description="XLF-like N-terminal" evidence="6">
    <location>
        <begin position="17"/>
        <end position="133"/>
    </location>
</feature>
<name>A0A4Q9Q8W5_9APHY</name>
<reference evidence="7 8" key="1">
    <citation type="submission" date="2019-01" db="EMBL/GenBank/DDBJ databases">
        <title>Draft genome sequences of three monokaryotic isolates of the white-rot basidiomycete fungus Dichomitus squalens.</title>
        <authorList>
            <consortium name="DOE Joint Genome Institute"/>
            <person name="Lopez S.C."/>
            <person name="Andreopoulos B."/>
            <person name="Pangilinan J."/>
            <person name="Lipzen A."/>
            <person name="Riley R."/>
            <person name="Ahrendt S."/>
            <person name="Ng V."/>
            <person name="Barry K."/>
            <person name="Daum C."/>
            <person name="Grigoriev I.V."/>
            <person name="Hilden K.S."/>
            <person name="Makela M.R."/>
            <person name="de Vries R.P."/>
        </authorList>
    </citation>
    <scope>NUCLEOTIDE SEQUENCE [LARGE SCALE GENOMIC DNA]</scope>
    <source>
        <strain evidence="7 8">CBS 464.89</strain>
    </source>
</reference>
<evidence type="ECO:0000256" key="1">
    <source>
        <dbReference type="ARBA" id="ARBA00004123"/>
    </source>
</evidence>
<accession>A0A4Q9Q8W5</accession>
<feature type="compositionally biased region" description="Acidic residues" evidence="5">
    <location>
        <begin position="293"/>
        <end position="308"/>
    </location>
</feature>
<keyword evidence="8" id="KW-1185">Reference proteome</keyword>
<protein>
    <recommendedName>
        <fullName evidence="6">XLF-like N-terminal domain-containing protein</fullName>
    </recommendedName>
</protein>
<dbReference type="Gene3D" id="2.170.210.10">
    <property type="entry name" value="DNA double-strand break repair and VJ recombination XRCC4, N-terminal"/>
    <property type="match status" value="1"/>
</dbReference>
<evidence type="ECO:0000256" key="3">
    <source>
        <dbReference type="ARBA" id="ARBA00023204"/>
    </source>
</evidence>
<evidence type="ECO:0000256" key="5">
    <source>
        <dbReference type="SAM" id="MobiDB-lite"/>
    </source>
</evidence>
<dbReference type="InterPro" id="IPR038051">
    <property type="entry name" value="XRCC4-like_N_sf"/>
</dbReference>
<evidence type="ECO:0000313" key="7">
    <source>
        <dbReference type="EMBL" id="TBU63064.1"/>
    </source>
</evidence>
<dbReference type="GO" id="GO:0006303">
    <property type="term" value="P:double-strand break repair via nonhomologous end joining"/>
    <property type="evidence" value="ECO:0007669"/>
    <property type="project" value="UniProtKB-ARBA"/>
</dbReference>
<organism evidence="7 8">
    <name type="scientific">Dichomitus squalens</name>
    <dbReference type="NCBI Taxonomy" id="114155"/>
    <lineage>
        <taxon>Eukaryota</taxon>
        <taxon>Fungi</taxon>
        <taxon>Dikarya</taxon>
        <taxon>Basidiomycota</taxon>
        <taxon>Agaricomycotina</taxon>
        <taxon>Agaricomycetes</taxon>
        <taxon>Polyporales</taxon>
        <taxon>Polyporaceae</taxon>
        <taxon>Dichomitus</taxon>
    </lineage>
</organism>
<keyword evidence="2" id="KW-0227">DNA damage</keyword>
<keyword evidence="3" id="KW-0234">DNA repair</keyword>
<sequence length="418" mass="45746">MEYLSEDHAKFLLTKEWLVKTDSESSTPYLLKFYSSTADCSCCILVTDTKNVWGEPVLSSNQFARRWREYNPQYSLSFAGESEEQPWRTKCLEFLSAAHSLGGLAELSFETTKSNYSDLAFTLGNDSFRWRWEAFAVGPKLSADILSKHLILPLISMAHLAFSSADPLATISETDLEKTVDKVGRSARRTLDTHVRNALSRPLLATTLQRITAMLNFVPELPRIAANSETPDLTPPVPPATSQGPSASKPPLRRAPSLSPPLPTNRAQGPSSQAKPHSQAGGARQVVPTPPPPDDDSVTEEEPEEEDYGAVSGKGKAAVHDRRNSSVRNSSPMRSVPSKRATPEQSPSPKTGASVKHSPQPQSSSPLPAPKTKRAKAAESSSDEEDSEEERRKRLARLKGNVAARGPKQPLKRGGRRF</sequence>
<gene>
    <name evidence="7" type="ORF">BD310DRAFT_842712</name>
</gene>
<dbReference type="Pfam" id="PF09302">
    <property type="entry name" value="XLF"/>
    <property type="match status" value="1"/>
</dbReference>
<feature type="region of interest" description="Disordered" evidence="5">
    <location>
        <begin position="227"/>
        <end position="418"/>
    </location>
</feature>
<comment type="subcellular location">
    <subcellularLocation>
        <location evidence="1">Nucleus</location>
    </subcellularLocation>
</comment>
<evidence type="ECO:0000256" key="4">
    <source>
        <dbReference type="ARBA" id="ARBA00023242"/>
    </source>
</evidence>
<proteinExistence type="predicted"/>
<evidence type="ECO:0000256" key="2">
    <source>
        <dbReference type="ARBA" id="ARBA00022763"/>
    </source>
</evidence>
<dbReference type="AlphaFoldDB" id="A0A4Q9Q8W5"/>
<dbReference type="CDD" id="cd22285">
    <property type="entry name" value="HD_XLF_N"/>
    <property type="match status" value="1"/>
</dbReference>
<feature type="compositionally biased region" description="Polar residues" evidence="5">
    <location>
        <begin position="265"/>
        <end position="276"/>
    </location>
</feature>
<dbReference type="InterPro" id="IPR015381">
    <property type="entry name" value="XLF-like_N"/>
</dbReference>
<dbReference type="GO" id="GO:0005634">
    <property type="term" value="C:nucleus"/>
    <property type="evidence" value="ECO:0007669"/>
    <property type="project" value="UniProtKB-SubCell"/>
</dbReference>
<dbReference type="EMBL" id="ML145091">
    <property type="protein sequence ID" value="TBU63064.1"/>
    <property type="molecule type" value="Genomic_DNA"/>
</dbReference>